<dbReference type="GO" id="GO:0003677">
    <property type="term" value="F:DNA binding"/>
    <property type="evidence" value="ECO:0007669"/>
    <property type="project" value="UniProtKB-KW"/>
</dbReference>
<evidence type="ECO:0000256" key="1">
    <source>
        <dbReference type="ARBA" id="ARBA00023015"/>
    </source>
</evidence>
<dbReference type="RefSeq" id="WP_026743412.1">
    <property type="nucleotide sequence ID" value="NZ_FNQS01000005.1"/>
</dbReference>
<evidence type="ECO:0000313" key="6">
    <source>
        <dbReference type="Proteomes" id="UP000187280"/>
    </source>
</evidence>
<evidence type="ECO:0000313" key="5">
    <source>
        <dbReference type="EMBL" id="SEA50264.1"/>
    </source>
</evidence>
<evidence type="ECO:0000259" key="4">
    <source>
        <dbReference type="PROSITE" id="PS50987"/>
    </source>
</evidence>
<keyword evidence="2" id="KW-0238">DNA-binding</keyword>
<gene>
    <name evidence="5" type="ORF">SAMN02982996_01773</name>
</gene>
<dbReference type="InterPro" id="IPR001845">
    <property type="entry name" value="HTH_ArsR_DNA-bd_dom"/>
</dbReference>
<dbReference type="eggNOG" id="COG0640">
    <property type="taxonomic scope" value="Bacteria"/>
</dbReference>
<dbReference type="CDD" id="cd00090">
    <property type="entry name" value="HTH_ARSR"/>
    <property type="match status" value="1"/>
</dbReference>
<dbReference type="InterPro" id="IPR036390">
    <property type="entry name" value="WH_DNA-bd_sf"/>
</dbReference>
<feature type="domain" description="HTH arsR-type" evidence="4">
    <location>
        <begin position="1"/>
        <end position="105"/>
    </location>
</feature>
<dbReference type="PANTHER" id="PTHR33154:SF33">
    <property type="entry name" value="TRANSCRIPTIONAL REPRESSOR SDPR"/>
    <property type="match status" value="1"/>
</dbReference>
<dbReference type="SUPFAM" id="SSF46785">
    <property type="entry name" value="Winged helix' DNA-binding domain"/>
    <property type="match status" value="1"/>
</dbReference>
<dbReference type="Proteomes" id="UP000187280">
    <property type="component" value="Unassembled WGS sequence"/>
</dbReference>
<dbReference type="GO" id="GO:0003700">
    <property type="term" value="F:DNA-binding transcription factor activity"/>
    <property type="evidence" value="ECO:0007669"/>
    <property type="project" value="InterPro"/>
</dbReference>
<accession>A0A1H4BQC4</accession>
<dbReference type="STRING" id="71657.SAMN02982996_01773"/>
<organism evidence="5 6">
    <name type="scientific">Lonsdalea quercina</name>
    <dbReference type="NCBI Taxonomy" id="71657"/>
    <lineage>
        <taxon>Bacteria</taxon>
        <taxon>Pseudomonadati</taxon>
        <taxon>Pseudomonadota</taxon>
        <taxon>Gammaproteobacteria</taxon>
        <taxon>Enterobacterales</taxon>
        <taxon>Pectobacteriaceae</taxon>
        <taxon>Lonsdalea</taxon>
    </lineage>
</organism>
<protein>
    <submittedName>
        <fullName evidence="5">ArsR family transcriptional regulator</fullName>
    </submittedName>
</protein>
<proteinExistence type="predicted"/>
<keyword evidence="1" id="KW-0805">Transcription regulation</keyword>
<dbReference type="InterPro" id="IPR051081">
    <property type="entry name" value="HTH_MetalResp_TranReg"/>
</dbReference>
<evidence type="ECO:0000256" key="2">
    <source>
        <dbReference type="ARBA" id="ARBA00023125"/>
    </source>
</evidence>
<dbReference type="GeneID" id="97764651"/>
<dbReference type="InterPro" id="IPR036388">
    <property type="entry name" value="WH-like_DNA-bd_sf"/>
</dbReference>
<dbReference type="AlphaFoldDB" id="A0A1H4BQC4"/>
<reference evidence="5 6" key="1">
    <citation type="submission" date="2016-10" db="EMBL/GenBank/DDBJ databases">
        <authorList>
            <person name="de Groot N.N."/>
        </authorList>
    </citation>
    <scope>NUCLEOTIDE SEQUENCE [LARGE SCALE GENOMIC DNA]</scope>
    <source>
        <strain evidence="5 6">ATCC 29281</strain>
    </source>
</reference>
<dbReference type="PROSITE" id="PS50987">
    <property type="entry name" value="HTH_ARSR_2"/>
    <property type="match status" value="1"/>
</dbReference>
<dbReference type="Gene3D" id="1.10.10.10">
    <property type="entry name" value="Winged helix-like DNA-binding domain superfamily/Winged helix DNA-binding domain"/>
    <property type="match status" value="1"/>
</dbReference>
<dbReference type="SMART" id="SM00418">
    <property type="entry name" value="HTH_ARSR"/>
    <property type="match status" value="1"/>
</dbReference>
<name>A0A1H4BQC4_9GAMM</name>
<evidence type="ECO:0000256" key="3">
    <source>
        <dbReference type="ARBA" id="ARBA00023163"/>
    </source>
</evidence>
<dbReference type="EMBL" id="FNQS01000005">
    <property type="protein sequence ID" value="SEA50264.1"/>
    <property type="molecule type" value="Genomic_DNA"/>
</dbReference>
<sequence>MGLNEALKAFSHPTRRAILAWLKDPDTAFADETQLYDYQRYGVCASLIQKKAGLSQPATSLCLKSLQELGVVEATKVGIWTYYKRNEGRISDIMTALIADLGVTIADDEPTR</sequence>
<keyword evidence="6" id="KW-1185">Reference proteome</keyword>
<dbReference type="PANTHER" id="PTHR33154">
    <property type="entry name" value="TRANSCRIPTIONAL REGULATOR, ARSR FAMILY"/>
    <property type="match status" value="1"/>
</dbReference>
<dbReference type="InterPro" id="IPR011991">
    <property type="entry name" value="ArsR-like_HTH"/>
</dbReference>
<keyword evidence="3" id="KW-0804">Transcription</keyword>